<evidence type="ECO:0000313" key="2">
    <source>
        <dbReference type="Proteomes" id="UP000691718"/>
    </source>
</evidence>
<organism evidence="1 2">
    <name type="scientific">Parnassius apollo</name>
    <name type="common">Apollo butterfly</name>
    <name type="synonym">Papilio apollo</name>
    <dbReference type="NCBI Taxonomy" id="110799"/>
    <lineage>
        <taxon>Eukaryota</taxon>
        <taxon>Metazoa</taxon>
        <taxon>Ecdysozoa</taxon>
        <taxon>Arthropoda</taxon>
        <taxon>Hexapoda</taxon>
        <taxon>Insecta</taxon>
        <taxon>Pterygota</taxon>
        <taxon>Neoptera</taxon>
        <taxon>Endopterygota</taxon>
        <taxon>Lepidoptera</taxon>
        <taxon>Glossata</taxon>
        <taxon>Ditrysia</taxon>
        <taxon>Papilionoidea</taxon>
        <taxon>Papilionidae</taxon>
        <taxon>Parnassiinae</taxon>
        <taxon>Parnassini</taxon>
        <taxon>Parnassius</taxon>
        <taxon>Parnassius</taxon>
    </lineage>
</organism>
<name>A0A8S3XSE3_PARAO</name>
<keyword evidence="2" id="KW-1185">Reference proteome</keyword>
<reference evidence="1" key="1">
    <citation type="submission" date="2021-04" db="EMBL/GenBank/DDBJ databases">
        <authorList>
            <person name="Tunstrom K."/>
        </authorList>
    </citation>
    <scope>NUCLEOTIDE SEQUENCE</scope>
</reference>
<dbReference type="AlphaFoldDB" id="A0A8S3XSE3"/>
<comment type="caution">
    <text evidence="1">The sequence shown here is derived from an EMBL/GenBank/DDBJ whole genome shotgun (WGS) entry which is preliminary data.</text>
</comment>
<sequence length="76" mass="8731">MPQGDVLAPEPETKKITQINPIDEVLTADVIQDMPPRDVVFAPEPEIKRLLRILLLTKYLPLMLSRTCQDYSDYFS</sequence>
<gene>
    <name evidence="1" type="ORF">PAPOLLO_LOCUS20821</name>
</gene>
<proteinExistence type="predicted"/>
<protein>
    <submittedName>
        <fullName evidence="1">(apollo) hypothetical protein</fullName>
    </submittedName>
</protein>
<evidence type="ECO:0000313" key="1">
    <source>
        <dbReference type="EMBL" id="CAG5036407.1"/>
    </source>
</evidence>
<accession>A0A8S3XSE3</accession>
<dbReference type="EMBL" id="CAJQZP010001288">
    <property type="protein sequence ID" value="CAG5036407.1"/>
    <property type="molecule type" value="Genomic_DNA"/>
</dbReference>
<dbReference type="Proteomes" id="UP000691718">
    <property type="component" value="Unassembled WGS sequence"/>
</dbReference>